<dbReference type="InterPro" id="IPR018076">
    <property type="entry name" value="T2SS_GspF_dom"/>
</dbReference>
<evidence type="ECO:0000256" key="4">
    <source>
        <dbReference type="ARBA" id="ARBA00022989"/>
    </source>
</evidence>
<keyword evidence="4 6" id="KW-1133">Transmembrane helix</keyword>
<feature type="transmembrane region" description="Helical" evidence="6">
    <location>
        <begin position="252"/>
        <end position="269"/>
    </location>
</feature>
<sequence>MWGVAIALLGGGAAYAVYWLVGRLTKRPLRHQAENPSESRAAERAAVKRAKEARSAGFREAGDYDHYLMSKTETVTVCAIAGAVLFAIGFLFYKNIGICLVLAMAGLYFPKIRRKQMIRKRKDELRRQFKHALYSLSTALSAGRSVENAFREADGDLRMLYPDAATDMQRELARINRRTENGEPVEKSLLDFGRRSGIEDVLQFAEAFAACKRTGGDLVEVMRRTSNMIGEKMEIEQDISVMVAQKKFEARALGFIPFIIVAFLAFSSPDYMEPLYGGAGHLVMTGALGILAASQWLARKIMNIGT</sequence>
<keyword evidence="9" id="KW-1185">Reference proteome</keyword>
<keyword evidence="2" id="KW-1003">Cell membrane</keyword>
<feature type="transmembrane region" description="Helical" evidence="6">
    <location>
        <begin position="79"/>
        <end position="109"/>
    </location>
</feature>
<proteinExistence type="predicted"/>
<evidence type="ECO:0000259" key="7">
    <source>
        <dbReference type="Pfam" id="PF00482"/>
    </source>
</evidence>
<protein>
    <submittedName>
        <fullName evidence="8">Type II secretion system F family protein</fullName>
    </submittedName>
</protein>
<dbReference type="Proteomes" id="UP001589619">
    <property type="component" value="Unassembled WGS sequence"/>
</dbReference>
<comment type="subcellular location">
    <subcellularLocation>
        <location evidence="1">Cell membrane</location>
        <topology evidence="1">Multi-pass membrane protein</topology>
    </subcellularLocation>
</comment>
<feature type="transmembrane region" description="Helical" evidence="6">
    <location>
        <begin position="275"/>
        <end position="298"/>
    </location>
</feature>
<name>A0ABV5W3X0_9BACL</name>
<evidence type="ECO:0000256" key="6">
    <source>
        <dbReference type="SAM" id="Phobius"/>
    </source>
</evidence>
<evidence type="ECO:0000313" key="9">
    <source>
        <dbReference type="Proteomes" id="UP001589619"/>
    </source>
</evidence>
<evidence type="ECO:0000256" key="5">
    <source>
        <dbReference type="ARBA" id="ARBA00023136"/>
    </source>
</evidence>
<keyword evidence="3 6" id="KW-0812">Transmembrane</keyword>
<accession>A0ABV5W3X0</accession>
<keyword evidence="5 6" id="KW-0472">Membrane</keyword>
<evidence type="ECO:0000256" key="2">
    <source>
        <dbReference type="ARBA" id="ARBA00022475"/>
    </source>
</evidence>
<dbReference type="EMBL" id="JBHMAG010000018">
    <property type="protein sequence ID" value="MFB9755266.1"/>
    <property type="molecule type" value="Genomic_DNA"/>
</dbReference>
<dbReference type="PANTHER" id="PTHR35007">
    <property type="entry name" value="INTEGRAL MEMBRANE PROTEIN-RELATED"/>
    <property type="match status" value="1"/>
</dbReference>
<evidence type="ECO:0000313" key="8">
    <source>
        <dbReference type="EMBL" id="MFB9755266.1"/>
    </source>
</evidence>
<evidence type="ECO:0000256" key="1">
    <source>
        <dbReference type="ARBA" id="ARBA00004651"/>
    </source>
</evidence>
<dbReference type="PANTHER" id="PTHR35007:SF1">
    <property type="entry name" value="PILUS ASSEMBLY PROTEIN"/>
    <property type="match status" value="1"/>
</dbReference>
<comment type="caution">
    <text evidence="8">The sequence shown here is derived from an EMBL/GenBank/DDBJ whole genome shotgun (WGS) entry which is preliminary data.</text>
</comment>
<organism evidence="8 9">
    <name type="scientific">Paenibacillus hodogayensis</name>
    <dbReference type="NCBI Taxonomy" id="279208"/>
    <lineage>
        <taxon>Bacteria</taxon>
        <taxon>Bacillati</taxon>
        <taxon>Bacillota</taxon>
        <taxon>Bacilli</taxon>
        <taxon>Bacillales</taxon>
        <taxon>Paenibacillaceae</taxon>
        <taxon>Paenibacillus</taxon>
    </lineage>
</organism>
<reference evidence="8 9" key="1">
    <citation type="submission" date="2024-09" db="EMBL/GenBank/DDBJ databases">
        <authorList>
            <person name="Sun Q."/>
            <person name="Mori K."/>
        </authorList>
    </citation>
    <scope>NUCLEOTIDE SEQUENCE [LARGE SCALE GENOMIC DNA]</scope>
    <source>
        <strain evidence="8 9">JCM 12520</strain>
    </source>
</reference>
<feature type="domain" description="Type II secretion system protein GspF" evidence="7">
    <location>
        <begin position="133"/>
        <end position="264"/>
    </location>
</feature>
<dbReference type="RefSeq" id="WP_344907957.1">
    <property type="nucleotide sequence ID" value="NZ_BAAAYO010000006.1"/>
</dbReference>
<dbReference type="Pfam" id="PF00482">
    <property type="entry name" value="T2SSF"/>
    <property type="match status" value="1"/>
</dbReference>
<gene>
    <name evidence="8" type="ORF">ACFFNY_27140</name>
</gene>
<evidence type="ECO:0000256" key="3">
    <source>
        <dbReference type="ARBA" id="ARBA00022692"/>
    </source>
</evidence>